<dbReference type="Proteomes" id="UP000295252">
    <property type="component" value="Chromosome IX"/>
</dbReference>
<dbReference type="OMA" id="CPRLPIM"/>
<dbReference type="EMBL" id="HG739092">
    <property type="protein sequence ID" value="CDP02700.1"/>
    <property type="molecule type" value="Genomic_DNA"/>
</dbReference>
<accession>A0A068U2F0</accession>
<organism evidence="1 2">
    <name type="scientific">Coffea canephora</name>
    <name type="common">Robusta coffee</name>
    <dbReference type="NCBI Taxonomy" id="49390"/>
    <lineage>
        <taxon>Eukaryota</taxon>
        <taxon>Viridiplantae</taxon>
        <taxon>Streptophyta</taxon>
        <taxon>Embryophyta</taxon>
        <taxon>Tracheophyta</taxon>
        <taxon>Spermatophyta</taxon>
        <taxon>Magnoliopsida</taxon>
        <taxon>eudicotyledons</taxon>
        <taxon>Gunneridae</taxon>
        <taxon>Pentapetalae</taxon>
        <taxon>asterids</taxon>
        <taxon>lamiids</taxon>
        <taxon>Gentianales</taxon>
        <taxon>Rubiaceae</taxon>
        <taxon>Ixoroideae</taxon>
        <taxon>Gardenieae complex</taxon>
        <taxon>Bertiereae - Coffeeae clade</taxon>
        <taxon>Coffeeae</taxon>
        <taxon>Coffea</taxon>
    </lineage>
</organism>
<protein>
    <submittedName>
        <fullName evidence="1">Uncharacterized protein</fullName>
    </submittedName>
</protein>
<evidence type="ECO:0000313" key="2">
    <source>
        <dbReference type="Proteomes" id="UP000295252"/>
    </source>
</evidence>
<gene>
    <name evidence="1" type="ORF">GSCOC_T00040167001</name>
</gene>
<reference evidence="2" key="1">
    <citation type="journal article" date="2014" name="Science">
        <title>The coffee genome provides insight into the convergent evolution of caffeine biosynthesis.</title>
        <authorList>
            <person name="Denoeud F."/>
            <person name="Carretero-Paulet L."/>
            <person name="Dereeper A."/>
            <person name="Droc G."/>
            <person name="Guyot R."/>
            <person name="Pietrella M."/>
            <person name="Zheng C."/>
            <person name="Alberti A."/>
            <person name="Anthony F."/>
            <person name="Aprea G."/>
            <person name="Aury J.M."/>
            <person name="Bento P."/>
            <person name="Bernard M."/>
            <person name="Bocs S."/>
            <person name="Campa C."/>
            <person name="Cenci A."/>
            <person name="Combes M.C."/>
            <person name="Crouzillat D."/>
            <person name="Da Silva C."/>
            <person name="Daddiego L."/>
            <person name="De Bellis F."/>
            <person name="Dussert S."/>
            <person name="Garsmeur O."/>
            <person name="Gayraud T."/>
            <person name="Guignon V."/>
            <person name="Jahn K."/>
            <person name="Jamilloux V."/>
            <person name="Joet T."/>
            <person name="Labadie K."/>
            <person name="Lan T."/>
            <person name="Leclercq J."/>
            <person name="Lepelley M."/>
            <person name="Leroy T."/>
            <person name="Li L.T."/>
            <person name="Librado P."/>
            <person name="Lopez L."/>
            <person name="Munoz A."/>
            <person name="Noel B."/>
            <person name="Pallavicini A."/>
            <person name="Perrotta G."/>
            <person name="Poncet V."/>
            <person name="Pot D."/>
            <person name="Priyono X."/>
            <person name="Rigoreau M."/>
            <person name="Rouard M."/>
            <person name="Rozas J."/>
            <person name="Tranchant-Dubreuil C."/>
            <person name="VanBuren R."/>
            <person name="Zhang Q."/>
            <person name="Andrade A.C."/>
            <person name="Argout X."/>
            <person name="Bertrand B."/>
            <person name="de Kochko A."/>
            <person name="Graziosi G."/>
            <person name="Henry R.J."/>
            <person name="Jayarama X."/>
            <person name="Ming R."/>
            <person name="Nagai C."/>
            <person name="Rounsley S."/>
            <person name="Sankoff D."/>
            <person name="Giuliano G."/>
            <person name="Albert V.A."/>
            <person name="Wincker P."/>
            <person name="Lashermes P."/>
        </authorList>
    </citation>
    <scope>NUCLEOTIDE SEQUENCE [LARGE SCALE GENOMIC DNA]</scope>
    <source>
        <strain evidence="2">cv. DH200-94</strain>
    </source>
</reference>
<dbReference type="Gramene" id="CDP02700">
    <property type="protein sequence ID" value="CDP02700"/>
    <property type="gene ID" value="GSCOC_T00040167001"/>
</dbReference>
<keyword evidence="2" id="KW-1185">Reference proteome</keyword>
<evidence type="ECO:0000313" key="1">
    <source>
        <dbReference type="EMBL" id="CDP02700.1"/>
    </source>
</evidence>
<proteinExistence type="predicted"/>
<dbReference type="InParanoid" id="A0A068U2F0"/>
<sequence>MKMLVLVNQVLPPIIFLNSSKLTQPSPSTSTDLIILRQSLSEHFSPRLLRTECNSFAEIFPFLSLSYKSKASRSSLLLAVWFTPAKYTSNSFKSMKPSPSVSISSIIRLTSSGDVFEPSMFKMLPKSDDEILPSPLVSNLLNISLTSFTCSLPMLFSFSLVEPLNFSGSAINDFFSLK</sequence>
<dbReference type="AlphaFoldDB" id="A0A068U2F0"/>
<name>A0A068U2F0_COFCA</name>